<dbReference type="EMBL" id="CP003235">
    <property type="protein sequence ID" value="AFC29077.1"/>
    <property type="molecule type" value="Genomic_DNA"/>
</dbReference>
<accession>H6NF70</accession>
<dbReference type="Proteomes" id="UP000007523">
    <property type="component" value="Chromosome"/>
</dbReference>
<keyword evidence="2" id="KW-1185">Reference proteome</keyword>
<gene>
    <name evidence="1" type="ORF">PM3016_2187</name>
</gene>
<name>H6NF70_9BACL</name>
<reference evidence="1 2" key="1">
    <citation type="journal article" date="2012" name="J. Bacteriol.">
        <title>Complete Genome Sequence of Paenibacillus mucilaginosus 3016, a Bacterium Functional as Microbial Fertilizer.</title>
        <authorList>
            <person name="Ma M."/>
            <person name="Wang Z."/>
            <person name="Li L."/>
            <person name="Jiang X."/>
            <person name="Guan D."/>
            <person name="Cao F."/>
            <person name="Chen H."/>
            <person name="Wang X."/>
            <person name="Shen D."/>
            <person name="Du B."/>
            <person name="Li J."/>
        </authorList>
    </citation>
    <scope>NUCLEOTIDE SEQUENCE [LARGE SCALE GENOMIC DNA]</scope>
    <source>
        <strain evidence="1 2">3016</strain>
    </source>
</reference>
<organism evidence="1 2">
    <name type="scientific">Paenibacillus mucilaginosus 3016</name>
    <dbReference type="NCBI Taxonomy" id="1116391"/>
    <lineage>
        <taxon>Bacteria</taxon>
        <taxon>Bacillati</taxon>
        <taxon>Bacillota</taxon>
        <taxon>Bacilli</taxon>
        <taxon>Bacillales</taxon>
        <taxon>Paenibacillaceae</taxon>
        <taxon>Paenibacillus</taxon>
    </lineage>
</organism>
<proteinExistence type="predicted"/>
<dbReference type="HOGENOM" id="CLU_3138586_0_0_9"/>
<dbReference type="KEGG" id="pmq:PM3016_2187"/>
<sequence length="49" mass="5394">MERSADIGERYTYKRTGCGGGSSFCLFREAGAPVLIPTWHSPDVIRSFA</sequence>
<protein>
    <submittedName>
        <fullName evidence="1">Uncharacterized protein</fullName>
    </submittedName>
</protein>
<dbReference type="STRING" id="1116391.PM3016_2187"/>
<evidence type="ECO:0000313" key="1">
    <source>
        <dbReference type="EMBL" id="AFC29077.1"/>
    </source>
</evidence>
<dbReference type="AlphaFoldDB" id="H6NF70"/>
<evidence type="ECO:0000313" key="2">
    <source>
        <dbReference type="Proteomes" id="UP000007523"/>
    </source>
</evidence>